<feature type="region of interest" description="Disordered" evidence="1">
    <location>
        <begin position="120"/>
        <end position="171"/>
    </location>
</feature>
<comment type="caution">
    <text evidence="2">The sequence shown here is derived from an EMBL/GenBank/DDBJ whole genome shotgun (WGS) entry which is preliminary data.</text>
</comment>
<gene>
    <name evidence="2" type="ORF">C2G38_2153056</name>
</gene>
<evidence type="ECO:0000313" key="2">
    <source>
        <dbReference type="EMBL" id="RIB30293.1"/>
    </source>
</evidence>
<accession>A0A397WBU5</accession>
<name>A0A397WBU5_9GLOM</name>
<organism evidence="2 3">
    <name type="scientific">Gigaspora rosea</name>
    <dbReference type="NCBI Taxonomy" id="44941"/>
    <lineage>
        <taxon>Eukaryota</taxon>
        <taxon>Fungi</taxon>
        <taxon>Fungi incertae sedis</taxon>
        <taxon>Mucoromycota</taxon>
        <taxon>Glomeromycotina</taxon>
        <taxon>Glomeromycetes</taxon>
        <taxon>Diversisporales</taxon>
        <taxon>Gigasporaceae</taxon>
        <taxon>Gigaspora</taxon>
    </lineage>
</organism>
<evidence type="ECO:0000256" key="1">
    <source>
        <dbReference type="SAM" id="MobiDB-lite"/>
    </source>
</evidence>
<reference evidence="2 3" key="1">
    <citation type="submission" date="2018-06" db="EMBL/GenBank/DDBJ databases">
        <title>Comparative genomics reveals the genomic features of Rhizophagus irregularis, R. cerebriforme, R. diaphanum and Gigaspora rosea, and their symbiotic lifestyle signature.</title>
        <authorList>
            <person name="Morin E."/>
            <person name="San Clemente H."/>
            <person name="Chen E.C.H."/>
            <person name="De La Providencia I."/>
            <person name="Hainaut M."/>
            <person name="Kuo A."/>
            <person name="Kohler A."/>
            <person name="Murat C."/>
            <person name="Tang N."/>
            <person name="Roy S."/>
            <person name="Loubradou J."/>
            <person name="Henrissat B."/>
            <person name="Grigoriev I.V."/>
            <person name="Corradi N."/>
            <person name="Roux C."/>
            <person name="Martin F.M."/>
        </authorList>
    </citation>
    <scope>NUCLEOTIDE SEQUENCE [LARGE SCALE GENOMIC DNA]</scope>
    <source>
        <strain evidence="2 3">DAOM 194757</strain>
    </source>
</reference>
<protein>
    <submittedName>
        <fullName evidence="2">Uncharacterized protein</fullName>
    </submittedName>
</protein>
<feature type="compositionally biased region" description="Polar residues" evidence="1">
    <location>
        <begin position="161"/>
        <end position="171"/>
    </location>
</feature>
<feature type="compositionally biased region" description="Polar residues" evidence="1">
    <location>
        <begin position="126"/>
        <end position="138"/>
    </location>
</feature>
<proteinExistence type="predicted"/>
<keyword evidence="3" id="KW-1185">Reference proteome</keyword>
<dbReference type="EMBL" id="QKWP01000016">
    <property type="protein sequence ID" value="RIB30293.1"/>
    <property type="molecule type" value="Genomic_DNA"/>
</dbReference>
<evidence type="ECO:0000313" key="3">
    <source>
        <dbReference type="Proteomes" id="UP000266673"/>
    </source>
</evidence>
<dbReference type="AlphaFoldDB" id="A0A397WBU5"/>
<dbReference type="Proteomes" id="UP000266673">
    <property type="component" value="Unassembled WGS sequence"/>
</dbReference>
<sequence length="171" mass="18123">MSHTPNSANDMMQDVLLSSIEAIQTDVEYNALSSTPPLKRVKTTVTSTKTTPLVLSTEITTEFSPKSGNMGLPPSNPSMASLDDSVKTTPFGPITPVIESPEHDITTSMGKTQIIQESGSPILDNNAGTDSTSMQISTDPPAVPKRPTWTSGPNPWAPPTGSDQLLTQITT</sequence>